<dbReference type="GO" id="GO:0005737">
    <property type="term" value="C:cytoplasm"/>
    <property type="evidence" value="ECO:0007669"/>
    <property type="project" value="TreeGrafter"/>
</dbReference>
<dbReference type="Gene3D" id="3.30.230.30">
    <property type="entry name" value="Impact, N-terminal domain"/>
    <property type="match status" value="1"/>
</dbReference>
<organism evidence="3 4">
    <name type="scientific">Ephemerocybe angulata</name>
    <dbReference type="NCBI Taxonomy" id="980116"/>
    <lineage>
        <taxon>Eukaryota</taxon>
        <taxon>Fungi</taxon>
        <taxon>Dikarya</taxon>
        <taxon>Basidiomycota</taxon>
        <taxon>Agaricomycotina</taxon>
        <taxon>Agaricomycetes</taxon>
        <taxon>Agaricomycetidae</taxon>
        <taxon>Agaricales</taxon>
        <taxon>Agaricineae</taxon>
        <taxon>Psathyrellaceae</taxon>
        <taxon>Ephemerocybe</taxon>
    </lineage>
</organism>
<dbReference type="SUPFAM" id="SSF54211">
    <property type="entry name" value="Ribosomal protein S5 domain 2-like"/>
    <property type="match status" value="1"/>
</dbReference>
<dbReference type="PANTHER" id="PTHR16301:SF25">
    <property type="entry name" value="PROTEIN IMPACT"/>
    <property type="match status" value="1"/>
</dbReference>
<proteinExistence type="inferred from homology"/>
<evidence type="ECO:0000259" key="2">
    <source>
        <dbReference type="Pfam" id="PF01205"/>
    </source>
</evidence>
<evidence type="ECO:0000313" key="4">
    <source>
        <dbReference type="Proteomes" id="UP000521943"/>
    </source>
</evidence>
<dbReference type="AlphaFoldDB" id="A0A8H6IAA4"/>
<accession>A0A8H6IAA4</accession>
<dbReference type="GO" id="GO:0140469">
    <property type="term" value="P:GCN2-mediated signaling"/>
    <property type="evidence" value="ECO:0007669"/>
    <property type="project" value="TreeGrafter"/>
</dbReference>
<evidence type="ECO:0000256" key="1">
    <source>
        <dbReference type="ARBA" id="ARBA00007665"/>
    </source>
</evidence>
<dbReference type="InterPro" id="IPR001498">
    <property type="entry name" value="Impact_N"/>
</dbReference>
<evidence type="ECO:0000313" key="3">
    <source>
        <dbReference type="EMBL" id="KAF6760171.1"/>
    </source>
</evidence>
<gene>
    <name evidence="3" type="ORF">DFP72DRAFT_98659</name>
</gene>
<dbReference type="GO" id="GO:0005840">
    <property type="term" value="C:ribosome"/>
    <property type="evidence" value="ECO:0007669"/>
    <property type="project" value="UniProtKB-KW"/>
</dbReference>
<keyword evidence="3" id="KW-0689">Ribosomal protein</keyword>
<comment type="similarity">
    <text evidence="1">Belongs to the IMPACT family.</text>
</comment>
<name>A0A8H6IAA4_9AGAR</name>
<reference evidence="3 4" key="1">
    <citation type="submission" date="2020-07" db="EMBL/GenBank/DDBJ databases">
        <title>Comparative genomics of pyrophilous fungi reveals a link between fire events and developmental genes.</title>
        <authorList>
            <consortium name="DOE Joint Genome Institute"/>
            <person name="Steindorff A.S."/>
            <person name="Carver A."/>
            <person name="Calhoun S."/>
            <person name="Stillman K."/>
            <person name="Liu H."/>
            <person name="Lipzen A."/>
            <person name="Pangilinan J."/>
            <person name="Labutti K."/>
            <person name="Bruns T.D."/>
            <person name="Grigoriev I.V."/>
        </authorList>
    </citation>
    <scope>NUCLEOTIDE SEQUENCE [LARGE SCALE GENOMIC DNA]</scope>
    <source>
        <strain evidence="3 4">CBS 144469</strain>
    </source>
</reference>
<dbReference type="InterPro" id="IPR020568">
    <property type="entry name" value="Ribosomal_Su5_D2-typ_SF"/>
</dbReference>
<dbReference type="PANTHER" id="PTHR16301">
    <property type="entry name" value="IMPACT-RELATED"/>
    <property type="match status" value="1"/>
</dbReference>
<dbReference type="Pfam" id="PF01205">
    <property type="entry name" value="Impact_N"/>
    <property type="match status" value="1"/>
</dbReference>
<dbReference type="Proteomes" id="UP000521943">
    <property type="component" value="Unassembled WGS sequence"/>
</dbReference>
<dbReference type="InterPro" id="IPR023582">
    <property type="entry name" value="Impact"/>
</dbReference>
<keyword evidence="4" id="KW-1185">Reference proteome</keyword>
<sequence length="201" mass="22206">MVPHIRLLFYPRRSLGKAFAVLRHKSTSIDSGGSGDVLKRCMSSSDTGKAQADNGKDWYYPISASDKISEKKSIFLAHATKLPDLKSFPTFLNHLKSLPALKRATHCMYAYRTVDPATLQPILGQHDGGESGSGDRLARLLELSGCENMVVVVSRWYGGVKLGSDRWRLISTVANQAIDMGGFKKARPQENDKGIGKKKRR</sequence>
<feature type="domain" description="Impact N-terminal" evidence="2">
    <location>
        <begin position="71"/>
        <end position="178"/>
    </location>
</feature>
<dbReference type="EMBL" id="JACGCI010000013">
    <property type="protein sequence ID" value="KAF6760171.1"/>
    <property type="molecule type" value="Genomic_DNA"/>
</dbReference>
<dbReference type="GO" id="GO:0006446">
    <property type="term" value="P:regulation of translational initiation"/>
    <property type="evidence" value="ECO:0007669"/>
    <property type="project" value="TreeGrafter"/>
</dbReference>
<protein>
    <submittedName>
        <fullName evidence="3">Ribosomal protein S5 domain 2-type protein</fullName>
    </submittedName>
</protein>
<dbReference type="InterPro" id="IPR036956">
    <property type="entry name" value="Impact_N_sf"/>
</dbReference>
<keyword evidence="3" id="KW-0687">Ribonucleoprotein</keyword>
<comment type="caution">
    <text evidence="3">The sequence shown here is derived from an EMBL/GenBank/DDBJ whole genome shotgun (WGS) entry which is preliminary data.</text>
</comment>
<dbReference type="OrthoDB" id="69641at2759"/>